<dbReference type="AlphaFoldDB" id="A0A6A6NKM8"/>
<gene>
    <name evidence="1" type="ORF">GH714_034937</name>
</gene>
<name>A0A6A6NKM8_HEVBR</name>
<accession>A0A6A6NKM8</accession>
<proteinExistence type="predicted"/>
<evidence type="ECO:0000313" key="1">
    <source>
        <dbReference type="EMBL" id="KAF2325745.1"/>
    </source>
</evidence>
<evidence type="ECO:0000313" key="2">
    <source>
        <dbReference type="Proteomes" id="UP000467840"/>
    </source>
</evidence>
<comment type="caution">
    <text evidence="1">The sequence shown here is derived from an EMBL/GenBank/DDBJ whole genome shotgun (WGS) entry which is preliminary data.</text>
</comment>
<reference evidence="1 2" key="1">
    <citation type="journal article" date="2020" name="Mol. Plant">
        <title>The Chromosome-Based Rubber Tree Genome Provides New Insights into Spurge Genome Evolution and Rubber Biosynthesis.</title>
        <authorList>
            <person name="Liu J."/>
            <person name="Shi C."/>
            <person name="Shi C.C."/>
            <person name="Li W."/>
            <person name="Zhang Q.J."/>
            <person name="Zhang Y."/>
            <person name="Li K."/>
            <person name="Lu H.F."/>
            <person name="Shi C."/>
            <person name="Zhu S.T."/>
            <person name="Xiao Z.Y."/>
            <person name="Nan H."/>
            <person name="Yue Y."/>
            <person name="Zhu X.G."/>
            <person name="Wu Y."/>
            <person name="Hong X.N."/>
            <person name="Fan G.Y."/>
            <person name="Tong Y."/>
            <person name="Zhang D."/>
            <person name="Mao C.L."/>
            <person name="Liu Y.L."/>
            <person name="Hao S.J."/>
            <person name="Liu W.Q."/>
            <person name="Lv M.Q."/>
            <person name="Zhang H.B."/>
            <person name="Liu Y."/>
            <person name="Hu-Tang G.R."/>
            <person name="Wang J.P."/>
            <person name="Wang J.H."/>
            <person name="Sun Y.H."/>
            <person name="Ni S.B."/>
            <person name="Chen W.B."/>
            <person name="Zhang X.C."/>
            <person name="Jiao Y.N."/>
            <person name="Eichler E.E."/>
            <person name="Li G.H."/>
            <person name="Liu X."/>
            <person name="Gao L.Z."/>
        </authorList>
    </citation>
    <scope>NUCLEOTIDE SEQUENCE [LARGE SCALE GENOMIC DNA]</scope>
    <source>
        <strain evidence="2">cv. GT1</strain>
        <tissue evidence="1">Leaf</tissue>
    </source>
</reference>
<dbReference type="Proteomes" id="UP000467840">
    <property type="component" value="Chromosome 5"/>
</dbReference>
<dbReference type="EMBL" id="JAAGAX010000001">
    <property type="protein sequence ID" value="KAF2325745.1"/>
    <property type="molecule type" value="Genomic_DNA"/>
</dbReference>
<protein>
    <submittedName>
        <fullName evidence="1">Uncharacterized protein</fullName>
    </submittedName>
</protein>
<organism evidence="1 2">
    <name type="scientific">Hevea brasiliensis</name>
    <name type="common">Para rubber tree</name>
    <name type="synonym">Siphonia brasiliensis</name>
    <dbReference type="NCBI Taxonomy" id="3981"/>
    <lineage>
        <taxon>Eukaryota</taxon>
        <taxon>Viridiplantae</taxon>
        <taxon>Streptophyta</taxon>
        <taxon>Embryophyta</taxon>
        <taxon>Tracheophyta</taxon>
        <taxon>Spermatophyta</taxon>
        <taxon>Magnoliopsida</taxon>
        <taxon>eudicotyledons</taxon>
        <taxon>Gunneridae</taxon>
        <taxon>Pentapetalae</taxon>
        <taxon>rosids</taxon>
        <taxon>fabids</taxon>
        <taxon>Malpighiales</taxon>
        <taxon>Euphorbiaceae</taxon>
        <taxon>Crotonoideae</taxon>
        <taxon>Micrandreae</taxon>
        <taxon>Hevea</taxon>
    </lineage>
</organism>
<sequence>MMISQVSPISSGIPGLIATSSTLRVYTPSAFPMPSAYLFSRMTRGTNASRSMGTSSGRTQTIPSFSLLSGFVVGATTVGRFAFSHDIPLPLFSLSNYQELLLDYELQSLARPGDNKSWPKTLFKLGDMDRLTLAPLLSNLEALGHI</sequence>
<keyword evidence="2" id="KW-1185">Reference proteome</keyword>